<evidence type="ECO:0000256" key="1">
    <source>
        <dbReference type="SAM" id="SignalP"/>
    </source>
</evidence>
<comment type="caution">
    <text evidence="3">The sequence shown here is derived from an EMBL/GenBank/DDBJ whole genome shotgun (WGS) entry which is preliminary data.</text>
</comment>
<dbReference type="OrthoDB" id="6630729at2"/>
<reference evidence="4 5" key="1">
    <citation type="submission" date="2018-01" db="EMBL/GenBank/DDBJ databases">
        <title>Superficieibacter electus gen. nov., sp. nov., an extended-spectrum beta-lactamase possessing member of the Enterobacteriaceae family, isolated from intensive care unit surfaces.</title>
        <authorList>
            <person name="Potter R.F."/>
            <person name="D'Souza A.W."/>
        </authorList>
    </citation>
    <scope>NUCLEOTIDE SEQUENCE [LARGE SCALE GENOMIC DNA]</scope>
    <source>
        <strain evidence="3 5">BP-1</strain>
        <strain evidence="2 4">BP-2</strain>
    </source>
</reference>
<feature type="chain" id="PRO_5015166916" evidence="1">
    <location>
        <begin position="23"/>
        <end position="163"/>
    </location>
</feature>
<dbReference type="EMBL" id="PQGE01000006">
    <property type="protein sequence ID" value="POP45608.1"/>
    <property type="molecule type" value="Genomic_DNA"/>
</dbReference>
<sequence>MKRIVPALLLSSLFITAHNASALDIQAGEWKMENIDMRTVDVDTGQVLMDPKNSGVASNICYTPKMAADSKKMVKGFSHTEGGCTVTFLESTDTKLVNETVCNNDKTKTHSVVETTKISDTEFSIDMKMDMDSYGQKRSSTNKVRQTFVGKTCSEASKGPGTK</sequence>
<dbReference type="RefSeq" id="WP_103675697.1">
    <property type="nucleotide sequence ID" value="NZ_PQGD01000008.1"/>
</dbReference>
<dbReference type="Proteomes" id="UP000247005">
    <property type="component" value="Unassembled WGS sequence"/>
</dbReference>
<dbReference type="EMBL" id="PQGD01000008">
    <property type="protein sequence ID" value="POP48769.1"/>
    <property type="molecule type" value="Genomic_DNA"/>
</dbReference>
<dbReference type="Pfam" id="PF12276">
    <property type="entry name" value="DUF3617"/>
    <property type="match status" value="1"/>
</dbReference>
<dbReference type="InterPro" id="IPR022061">
    <property type="entry name" value="DUF3617"/>
</dbReference>
<evidence type="ECO:0000313" key="4">
    <source>
        <dbReference type="Proteomes" id="UP000237073"/>
    </source>
</evidence>
<gene>
    <name evidence="3" type="ORF">CHU32_11665</name>
    <name evidence="2" type="ORF">CHU33_08735</name>
</gene>
<dbReference type="AlphaFoldDB" id="A0A2P5GQF3"/>
<organism evidence="3 5">
    <name type="scientific">Superficieibacter electus</name>
    <dbReference type="NCBI Taxonomy" id="2022662"/>
    <lineage>
        <taxon>Bacteria</taxon>
        <taxon>Pseudomonadati</taxon>
        <taxon>Pseudomonadota</taxon>
        <taxon>Gammaproteobacteria</taxon>
        <taxon>Enterobacterales</taxon>
        <taxon>Enterobacteriaceae</taxon>
        <taxon>Superficieibacter</taxon>
    </lineage>
</organism>
<proteinExistence type="predicted"/>
<evidence type="ECO:0000313" key="2">
    <source>
        <dbReference type="EMBL" id="POP45608.1"/>
    </source>
</evidence>
<name>A0A2P5GQF3_9ENTR</name>
<keyword evidence="1" id="KW-0732">Signal</keyword>
<evidence type="ECO:0000313" key="3">
    <source>
        <dbReference type="EMBL" id="POP48769.1"/>
    </source>
</evidence>
<keyword evidence="4" id="KW-1185">Reference proteome</keyword>
<dbReference type="Proteomes" id="UP000237073">
    <property type="component" value="Unassembled WGS sequence"/>
</dbReference>
<feature type="signal peptide" evidence="1">
    <location>
        <begin position="1"/>
        <end position="22"/>
    </location>
</feature>
<protein>
    <submittedName>
        <fullName evidence="3">DUF3617 domain-containing protein</fullName>
    </submittedName>
</protein>
<accession>A0A2P5GQF3</accession>
<evidence type="ECO:0000313" key="5">
    <source>
        <dbReference type="Proteomes" id="UP000247005"/>
    </source>
</evidence>